<dbReference type="PANTHER" id="PTHR46187:SF1">
    <property type="entry name" value="ALKALINE PHYTOCERAMIDASE"/>
    <property type="match status" value="1"/>
</dbReference>
<keyword evidence="11" id="KW-1185">Reference proteome</keyword>
<keyword evidence="5 9" id="KW-1133">Transmembrane helix</keyword>
<name>A0AAE0M3R5_9PEZI</name>
<feature type="transmembrane region" description="Helical" evidence="9">
    <location>
        <begin position="132"/>
        <end position="154"/>
    </location>
</feature>
<dbReference type="InterPro" id="IPR008901">
    <property type="entry name" value="ACER"/>
</dbReference>
<keyword evidence="8" id="KW-0862">Zinc</keyword>
<evidence type="ECO:0000256" key="4">
    <source>
        <dbReference type="ARBA" id="ARBA00022801"/>
    </source>
</evidence>
<dbReference type="GO" id="GO:0046514">
    <property type="term" value="P:ceramide catabolic process"/>
    <property type="evidence" value="ECO:0007669"/>
    <property type="project" value="TreeGrafter"/>
</dbReference>
<evidence type="ECO:0000256" key="8">
    <source>
        <dbReference type="PIRSR" id="PIRSR608901-2"/>
    </source>
</evidence>
<dbReference type="Pfam" id="PF05875">
    <property type="entry name" value="Ceramidase"/>
    <property type="match status" value="1"/>
</dbReference>
<dbReference type="GO" id="GO:0046872">
    <property type="term" value="F:metal ion binding"/>
    <property type="evidence" value="ECO:0007669"/>
    <property type="project" value="UniProtKB-KW"/>
</dbReference>
<comment type="similarity">
    <text evidence="2">Belongs to the alkaline ceramidase family.</text>
</comment>
<keyword evidence="4" id="KW-0378">Hydrolase</keyword>
<evidence type="ECO:0000256" key="2">
    <source>
        <dbReference type="ARBA" id="ARBA00009780"/>
    </source>
</evidence>
<feature type="binding site" evidence="8">
    <location>
        <position position="221"/>
    </location>
    <ligand>
        <name>Zn(2+)</name>
        <dbReference type="ChEBI" id="CHEBI:29105"/>
        <note>catalytic</note>
    </ligand>
</feature>
<comment type="caution">
    <text evidence="10">The sequence shown here is derived from an EMBL/GenBank/DDBJ whole genome shotgun (WGS) entry which is preliminary data.</text>
</comment>
<gene>
    <name evidence="10" type="ORF">B0H66DRAFT_477336</name>
</gene>
<dbReference type="Proteomes" id="UP001283341">
    <property type="component" value="Unassembled WGS sequence"/>
</dbReference>
<feature type="transmembrane region" description="Helical" evidence="9">
    <location>
        <begin position="12"/>
        <end position="34"/>
    </location>
</feature>
<comment type="cofactor">
    <cofactor evidence="8">
        <name>Zn(2+)</name>
        <dbReference type="ChEBI" id="CHEBI:29105"/>
    </cofactor>
</comment>
<reference evidence="10" key="1">
    <citation type="journal article" date="2023" name="Mol. Phylogenet. Evol.">
        <title>Genome-scale phylogeny and comparative genomics of the fungal order Sordariales.</title>
        <authorList>
            <person name="Hensen N."/>
            <person name="Bonometti L."/>
            <person name="Westerberg I."/>
            <person name="Brannstrom I.O."/>
            <person name="Guillou S."/>
            <person name="Cros-Aarteil S."/>
            <person name="Calhoun S."/>
            <person name="Haridas S."/>
            <person name="Kuo A."/>
            <person name="Mondo S."/>
            <person name="Pangilinan J."/>
            <person name="Riley R."/>
            <person name="LaButti K."/>
            <person name="Andreopoulos B."/>
            <person name="Lipzen A."/>
            <person name="Chen C."/>
            <person name="Yan M."/>
            <person name="Daum C."/>
            <person name="Ng V."/>
            <person name="Clum A."/>
            <person name="Steindorff A."/>
            <person name="Ohm R.A."/>
            <person name="Martin F."/>
            <person name="Silar P."/>
            <person name="Natvig D.O."/>
            <person name="Lalanne C."/>
            <person name="Gautier V."/>
            <person name="Ament-Velasquez S.L."/>
            <person name="Kruys A."/>
            <person name="Hutchinson M.I."/>
            <person name="Powell A.J."/>
            <person name="Barry K."/>
            <person name="Miller A.N."/>
            <person name="Grigoriev I.V."/>
            <person name="Debuchy R."/>
            <person name="Gladieux P."/>
            <person name="Hiltunen Thoren M."/>
            <person name="Johannesson H."/>
        </authorList>
    </citation>
    <scope>NUCLEOTIDE SEQUENCE</scope>
    <source>
        <strain evidence="10">CBS 118394</strain>
    </source>
</reference>
<sequence>SFCEEDYAVSFYIAEFINSLTNLTYVYFALRYMYTTTTTASQKKTNSLLPKQYDFMSLSLLSVGTNSFVYHVTLRQTLQYADDFSMLLLAWSLLHATLTVRQSSVTTQAISVCLATIIPLFAAFYVQSGGKVIYHVLAFTAMLLLVGIRSLYLFHFASSPQFASSSKRKDWNRRMWKAAAVCVAGYALWQVDLHFCAELRRLREDLGLPWAWGLELHGWWHVLTAIGASGFMDVAREVRDEDEEKVVVGEGG</sequence>
<dbReference type="GO" id="GO:0016811">
    <property type="term" value="F:hydrolase activity, acting on carbon-nitrogen (but not peptide) bonds, in linear amides"/>
    <property type="evidence" value="ECO:0007669"/>
    <property type="project" value="InterPro"/>
</dbReference>
<feature type="binding site" evidence="7">
    <location>
        <position position="15"/>
    </location>
    <ligand>
        <name>Ca(2+)</name>
        <dbReference type="ChEBI" id="CHEBI:29108"/>
    </ligand>
</feature>
<evidence type="ECO:0000256" key="7">
    <source>
        <dbReference type="PIRSR" id="PIRSR608901-1"/>
    </source>
</evidence>
<keyword evidence="6 9" id="KW-0472">Membrane</keyword>
<comment type="subcellular location">
    <subcellularLocation>
        <location evidence="1">Membrane</location>
        <topology evidence="1">Multi-pass membrane protein</topology>
    </subcellularLocation>
</comment>
<dbReference type="EMBL" id="JAUEDM010000004">
    <property type="protein sequence ID" value="KAK3318122.1"/>
    <property type="molecule type" value="Genomic_DNA"/>
</dbReference>
<dbReference type="GO" id="GO:0005789">
    <property type="term" value="C:endoplasmic reticulum membrane"/>
    <property type="evidence" value="ECO:0007669"/>
    <property type="project" value="TreeGrafter"/>
</dbReference>
<accession>A0AAE0M3R5</accession>
<protein>
    <submittedName>
        <fullName evidence="10">Ceramidase</fullName>
    </submittedName>
</protein>
<feature type="binding site" evidence="7">
    <location>
        <position position="4"/>
    </location>
    <ligand>
        <name>Ca(2+)</name>
        <dbReference type="ChEBI" id="CHEBI:29108"/>
    </ligand>
</feature>
<evidence type="ECO:0000313" key="10">
    <source>
        <dbReference type="EMBL" id="KAK3318122.1"/>
    </source>
</evidence>
<keyword evidence="7" id="KW-0106">Calcium</keyword>
<feature type="binding site" evidence="8">
    <location>
        <position position="217"/>
    </location>
    <ligand>
        <name>Zn(2+)</name>
        <dbReference type="ChEBI" id="CHEBI:29105"/>
        <note>catalytic</note>
    </ligand>
</feature>
<keyword evidence="7" id="KW-0479">Metal-binding</keyword>
<evidence type="ECO:0000313" key="11">
    <source>
        <dbReference type="Proteomes" id="UP001283341"/>
    </source>
</evidence>
<feature type="non-terminal residue" evidence="10">
    <location>
        <position position="252"/>
    </location>
</feature>
<dbReference type="AlphaFoldDB" id="A0AAE0M3R5"/>
<keyword evidence="3 9" id="KW-0812">Transmembrane</keyword>
<evidence type="ECO:0000256" key="5">
    <source>
        <dbReference type="ARBA" id="ARBA00022989"/>
    </source>
</evidence>
<proteinExistence type="inferred from homology"/>
<evidence type="ECO:0000256" key="9">
    <source>
        <dbReference type="SAM" id="Phobius"/>
    </source>
</evidence>
<evidence type="ECO:0000256" key="3">
    <source>
        <dbReference type="ARBA" id="ARBA00022692"/>
    </source>
</evidence>
<dbReference type="PANTHER" id="PTHR46187">
    <property type="entry name" value="ALKALINE CERAMIDASE 3"/>
    <property type="match status" value="1"/>
</dbReference>
<evidence type="ECO:0000256" key="1">
    <source>
        <dbReference type="ARBA" id="ARBA00004141"/>
    </source>
</evidence>
<feature type="binding site" evidence="8">
    <location>
        <position position="71"/>
    </location>
    <ligand>
        <name>Zn(2+)</name>
        <dbReference type="ChEBI" id="CHEBI:29105"/>
        <note>catalytic</note>
    </ligand>
</feature>
<evidence type="ECO:0000256" key="6">
    <source>
        <dbReference type="ARBA" id="ARBA00023136"/>
    </source>
</evidence>
<dbReference type="GO" id="GO:0046513">
    <property type="term" value="P:ceramide biosynthetic process"/>
    <property type="evidence" value="ECO:0007669"/>
    <property type="project" value="TreeGrafter"/>
</dbReference>
<organism evidence="10 11">
    <name type="scientific">Apodospora peruviana</name>
    <dbReference type="NCBI Taxonomy" id="516989"/>
    <lineage>
        <taxon>Eukaryota</taxon>
        <taxon>Fungi</taxon>
        <taxon>Dikarya</taxon>
        <taxon>Ascomycota</taxon>
        <taxon>Pezizomycotina</taxon>
        <taxon>Sordariomycetes</taxon>
        <taxon>Sordariomycetidae</taxon>
        <taxon>Sordariales</taxon>
        <taxon>Lasiosphaeriaceae</taxon>
        <taxon>Apodospora</taxon>
    </lineage>
</organism>
<reference evidence="10" key="2">
    <citation type="submission" date="2023-06" db="EMBL/GenBank/DDBJ databases">
        <authorList>
            <consortium name="Lawrence Berkeley National Laboratory"/>
            <person name="Haridas S."/>
            <person name="Hensen N."/>
            <person name="Bonometti L."/>
            <person name="Westerberg I."/>
            <person name="Brannstrom I.O."/>
            <person name="Guillou S."/>
            <person name="Cros-Aarteil S."/>
            <person name="Calhoun S."/>
            <person name="Kuo A."/>
            <person name="Mondo S."/>
            <person name="Pangilinan J."/>
            <person name="Riley R."/>
            <person name="Labutti K."/>
            <person name="Andreopoulos B."/>
            <person name="Lipzen A."/>
            <person name="Chen C."/>
            <person name="Yanf M."/>
            <person name="Daum C."/>
            <person name="Ng V."/>
            <person name="Clum A."/>
            <person name="Steindorff A."/>
            <person name="Ohm R."/>
            <person name="Martin F."/>
            <person name="Silar P."/>
            <person name="Natvig D."/>
            <person name="Lalanne C."/>
            <person name="Gautier V."/>
            <person name="Ament-Velasquez S.L."/>
            <person name="Kruys A."/>
            <person name="Hutchinson M.I."/>
            <person name="Powell A.J."/>
            <person name="Barry K."/>
            <person name="Miller A.N."/>
            <person name="Grigoriev I.V."/>
            <person name="Debuchy R."/>
            <person name="Gladieux P."/>
            <person name="Thoren M.H."/>
            <person name="Johannesson H."/>
        </authorList>
    </citation>
    <scope>NUCLEOTIDE SEQUENCE</scope>
    <source>
        <strain evidence="10">CBS 118394</strain>
    </source>
</reference>
<feature type="transmembrane region" description="Helical" evidence="9">
    <location>
        <begin position="107"/>
        <end position="126"/>
    </location>
</feature>